<name>A0A0Q4B6T3_9BACT</name>
<protein>
    <recommendedName>
        <fullName evidence="4">Peptidase C1A papain C-terminal domain-containing protein</fullName>
    </recommendedName>
</protein>
<sequence length="102" mass="11194">MKRFTLIIPFLLILLPLMAQENPVSTEDSQYGGCLPTPKAEYEVIPKVDWAAIGLTPRAAHPSRMILNHPPIGNQGREGSCTAWALGYCAVGVLGYERLKDD</sequence>
<feature type="signal peptide" evidence="1">
    <location>
        <begin position="1"/>
        <end position="19"/>
    </location>
</feature>
<evidence type="ECO:0000313" key="2">
    <source>
        <dbReference type="EMBL" id="KQM08452.1"/>
    </source>
</evidence>
<evidence type="ECO:0008006" key="4">
    <source>
        <dbReference type="Google" id="ProtNLM"/>
    </source>
</evidence>
<dbReference type="AlphaFoldDB" id="A0A0Q4B6T3"/>
<organism evidence="2 3">
    <name type="scientific">Candidatus [Bacteroides] periocalifornicus</name>
    <dbReference type="NCBI Taxonomy" id="1702214"/>
    <lineage>
        <taxon>Bacteria</taxon>
        <taxon>Pseudomonadati</taxon>
        <taxon>Bacteroidota</taxon>
    </lineage>
</organism>
<dbReference type="STRING" id="1702214.AL399_07190"/>
<proteinExistence type="predicted"/>
<gene>
    <name evidence="2" type="ORF">AL399_07190</name>
</gene>
<dbReference type="Proteomes" id="UP000054172">
    <property type="component" value="Unassembled WGS sequence"/>
</dbReference>
<keyword evidence="3" id="KW-1185">Reference proteome</keyword>
<evidence type="ECO:0000256" key="1">
    <source>
        <dbReference type="SAM" id="SignalP"/>
    </source>
</evidence>
<dbReference type="Gene3D" id="3.90.70.10">
    <property type="entry name" value="Cysteine proteinases"/>
    <property type="match status" value="1"/>
</dbReference>
<keyword evidence="1" id="KW-0732">Signal</keyword>
<comment type="caution">
    <text evidence="2">The sequence shown here is derived from an EMBL/GenBank/DDBJ whole genome shotgun (WGS) entry which is preliminary data.</text>
</comment>
<evidence type="ECO:0000313" key="3">
    <source>
        <dbReference type="Proteomes" id="UP000054172"/>
    </source>
</evidence>
<reference evidence="2" key="1">
    <citation type="submission" date="2015-08" db="EMBL/GenBank/DDBJ databases">
        <title>Candidatus Bacteriodes Periocalifornicus.</title>
        <authorList>
            <person name="McLean J.S."/>
            <person name="Kelley S."/>
        </authorList>
    </citation>
    <scope>NUCLEOTIDE SEQUENCE [LARGE SCALE GENOMIC DNA]</scope>
    <source>
        <strain evidence="2">12B</strain>
    </source>
</reference>
<dbReference type="PATRIC" id="fig|1702214.3.peg.1018"/>
<feature type="chain" id="PRO_5006212512" description="Peptidase C1A papain C-terminal domain-containing protein" evidence="1">
    <location>
        <begin position="20"/>
        <end position="102"/>
    </location>
</feature>
<dbReference type="EMBL" id="LIIK01000037">
    <property type="protein sequence ID" value="KQM08452.1"/>
    <property type="molecule type" value="Genomic_DNA"/>
</dbReference>
<accession>A0A0Q4B6T3</accession>